<dbReference type="PANTHER" id="PTHR46682:SF1">
    <property type="entry name" value="ADHESION G-PROTEIN COUPLED RECEPTOR V1"/>
    <property type="match status" value="1"/>
</dbReference>
<gene>
    <name evidence="28" type="primary">Adgrv1</name>
</gene>
<dbReference type="GO" id="GO:0001917">
    <property type="term" value="C:photoreceptor inner segment"/>
    <property type="evidence" value="ECO:0007669"/>
    <property type="project" value="UniProtKB-SubCell"/>
</dbReference>
<evidence type="ECO:0000256" key="5">
    <source>
        <dbReference type="ARBA" id="ARBA00022475"/>
    </source>
</evidence>
<dbReference type="FunCoup" id="A0A6P3FE38">
    <property type="interactions" value="162"/>
</dbReference>
<name>A0A6P3FE38_OCTDE</name>
<feature type="transmembrane region" description="Helical" evidence="23">
    <location>
        <begin position="6088"/>
        <end position="6109"/>
    </location>
</feature>
<dbReference type="Pfam" id="PF00002">
    <property type="entry name" value="7tm_2"/>
    <property type="match status" value="1"/>
</dbReference>
<evidence type="ECO:0000256" key="12">
    <source>
        <dbReference type="ARBA" id="ARBA00023040"/>
    </source>
</evidence>
<feature type="region of interest" description="Disordered" evidence="22">
    <location>
        <begin position="6226"/>
        <end position="6260"/>
    </location>
</feature>
<evidence type="ECO:0000256" key="9">
    <source>
        <dbReference type="ARBA" id="ARBA00022801"/>
    </source>
</evidence>
<feature type="repeat" description="EAR" evidence="21">
    <location>
        <begin position="3289"/>
        <end position="3337"/>
    </location>
</feature>
<evidence type="ECO:0000256" key="22">
    <source>
        <dbReference type="SAM" id="MobiDB-lite"/>
    </source>
</evidence>
<keyword evidence="9" id="KW-0378">Hydrolase</keyword>
<feature type="transmembrane region" description="Helical" evidence="23">
    <location>
        <begin position="5966"/>
        <end position="5990"/>
    </location>
</feature>
<dbReference type="InterPro" id="IPR013320">
    <property type="entry name" value="ConA-like_dom_sf"/>
</dbReference>
<dbReference type="PROSITE" id="PS50221">
    <property type="entry name" value="GAIN_B"/>
    <property type="match status" value="1"/>
</dbReference>
<dbReference type="FunFam" id="2.60.40.2030:FF:000028">
    <property type="entry name" value="Adhesion G-protein coupled receptor V1"/>
    <property type="match status" value="1"/>
</dbReference>
<evidence type="ECO:0000256" key="13">
    <source>
        <dbReference type="ARBA" id="ARBA00023136"/>
    </source>
</evidence>
<dbReference type="FunFam" id="2.60.40.2030:FF:000023">
    <property type="entry name" value="Adhesion G protein-coupled receptor V1"/>
    <property type="match status" value="1"/>
</dbReference>
<evidence type="ECO:0000256" key="4">
    <source>
        <dbReference type="ARBA" id="ARBA00007343"/>
    </source>
</evidence>
<feature type="repeat" description="EAR" evidence="21">
    <location>
        <begin position="3387"/>
        <end position="3431"/>
    </location>
</feature>
<dbReference type="GO" id="GO:0010855">
    <property type="term" value="F:adenylate cyclase inhibitor activity"/>
    <property type="evidence" value="ECO:0007669"/>
    <property type="project" value="TreeGrafter"/>
</dbReference>
<evidence type="ECO:0000256" key="20">
    <source>
        <dbReference type="ARBA" id="ARBA00083929"/>
    </source>
</evidence>
<dbReference type="GO" id="GO:0007605">
    <property type="term" value="P:sensory perception of sound"/>
    <property type="evidence" value="ECO:0007669"/>
    <property type="project" value="TreeGrafter"/>
</dbReference>
<dbReference type="GeneID" id="101563084"/>
<sequence length="6260" mass="679223">MPSTSLLVNLLSALLIPLTFGETEIRFAGHTEFVVNETSTTVIRLIIERIGEPANVTALVSLHGEDTGDFLDTYAAAFIPAGETNRTVYIAVCDDDLPEPDETFIFHLTLQKPSANVKLGWPRTVTVTILSNDNAFGVISFNMPSSVTAREPRGRNESVPLILVREKGTYGVVAVTFEVEGGPNPPEEDLSPVSGNITFPPGRATVIYNLTVLDDEVPENDEIFLIQLKGVEGGAEINVSRNSVEIIIKKNDGPVRFFQSTYLVPEEDHVLIIPVVRGKDNNGNLIGSDEYEVSVRYTVITGNSTAHAQQNKDFIDLQPNTTIVFPPLIHESHLKFQIVDDAIPEIAESFHIMLLKESLRGDAVLTGPSVVQVTIKPNDKPYGVLSFNSILFERPVIIDEDTTSRFEEISVVRNGGTHGNVSVNWVLTRNSSDLSPVTEDIRPSAGVLHFAQGQMVASVSLTVIDDDVPEEAEAYLLRILPHTIWGGAEVSEPAELLFYIQDSDDVYGLITFFPMDNQRIESSPGERCLSLSFTRLGGAKGDVQVLYSAFYIPAGAVDPFRAKDGILNVSRRNSLIFPEHTTQVAKNLPIRSDAFLQNGAHFLVQLDTVVLVNIFPPIPPVSPRFGKIRNISLVITPAIANGEIGFISNLPIVLHEPEDSAAEVVYIPLHRDGTDGQATVYWSLKPSGFNSQAVTMDDIEPFSGSVVFLSGQSDTTINITVKADDIPEMNETVTLSLDRVNIENEVLKSGYTSRDLVILENDDPGGVFEFSPASRGPYVIDEGDSVELHIIRSQGALLKQFLYYQVEPRDSNDFYGNMGVLEFQPGEREIVITLLSRLDGIPELDEHFRVVLSSHGARESKLGRATAVNITILKNDHPHGVIEFVSGDLTVTINESKGDDIYSAVYGVIRNRGSFGDVGVSWGVSPDFTQDVFPVQGTVFFGDQEFSKNITIYSLPDEIPEEMEEFTVTLLNATGGAQVGNKTTATLRIRRNDDPIYFAEPRIVRVQEGDMANFTVLRNGSVGVTCSVQYATVDGKATARDGDFVPTEKGETLVFAIGSREQSLSVYVNEDGVPETDEPFYIMLFNSTGDTVVYKYGVATVIIAANDDPNGIFSLEPIDKTVEEGKTNTFWIVRHRGHFGNVSVGWQLFQEGSALQPAQEFYETSGTVHFMEGEGAKPIVLHAVPDDIPEFNELYVLKLINISGGSPGPGGQLAETNLQVTVMIPFNDDPFGIFILDPECLEREVAEDVLSEDDMSYIASFTVLRHQGVFGDVRVGWEILSSGFAAGLPPMVDFLLVGIFPGAVQLQPHVRRHHSGTDALYFSGLEGAFGTVHPKYHPSRNNTIAHFTFSAWVMPSARTNGFVIAKDDGNGSIYYGVKIQTNESHVTLSLHYKTLGSNATYVAKTTVMKYLEEGVWLHLLIILDDGIIEFYLDGSAMPGGIKSLKGEAITDGPGTLRIGAGTNGHDRFTGVMQDVRAYERKLAPEEIHELHAMPAKSDLHPVSGYLEFRQGETNKSFIVSARDDNEEEGEELFFLKLVSVYGGAHISEENTTARLIIQKSDNANGLFGFTGACIPEVAEEGATVSCVVERTRGALDYVRVFYTISQIGSEGVNYLVDDFANVSGSITFLPWQRSEVLNIYVLDDDIPELNEYFRVTLVSAVPGDGKLGSTPTSGASIDPEKETTDITVKASDHPYGLLQFSTEPPPGLEDAMSLPARSEPCLTVQEEDGQVQLLVVRAQGLLGRVTAEFRTVALTASSPEDYESAAGTLEFQPGERYKYIFVNITDNSIPELEKSFTVELLNLEGGVAEIFRGDGSGSGDGDTDLFLPATHRRASLGVASRILVTIAASDHAHGVFEFSPESLFVNGTEPEDGYSTVLLSVVRSHGALSQVTLRWRIDSDPDGDLAFTSGNVTFEIGQTRAHITVEVLPDEEPELDKAFSVSILNVSRGSLGVHTNATLIVLASDDPCGVFVFSAENRPMTVEEVTQNVTLSIVRLRGLLGSVSVSYATVDDLKKPAYFPPNLARATQGRDYVSASGSALFRANQSEAAITVSILDDDEPERSESVFVELLGAVLMEKVQDRPIPNSPRLGPPVEATAHLIILANDDAFGMLQLSAPLVRVAENHVGPIINVTRTGGAFADVSVKFKAVPITAVAGEDYSIASSDVVLLEGETSKAVPIYVINDISPELEETFLIQLLNETTGGAKLGALTEAIIIIEASDDPYGLFGFQITKLIVEEPEFNSVKVNLPIIRNSGTLGNVTVQWVATINGQLATGDLRVVSGNVTFAPGETIQTLLLEVMADDVPEIEEVIQVQLTEASGGGTLGLDHVANIVIPANDNPYGTVAFVQAVYRVQEPVERSSCANITVRRSGGHFGQLLLFYSTSDIDIVALAVEEGHDLLSYYESPVHGVPDPLWRTWVNVSVEREPRYTCAMLCLREQACSAFSFLSAAEGPQCFWVTSWVSPAVNSSDFWTYRKNMTRVASLFSGQAAAGSDYEPVTRQWAFMLEGDEFANLTVSILPDDLPEVDESFLISLLEVRLMNITASFKNQPTIGQPNTSTVVIALNGDAFGVFVIYSIGPNTSEDGSLVEVQEQLQTVVELVIHRTGGSLGQVTVEWRVVGGTATEGLDFIGAGDILTFAEGETKKTALLTILDDSEPEDDESIVVSLVYTDGGSRILPSSDTVRVNILANDNVAGIISFQTASRSVIGHEGEILQFYVVRTPPGRGNVTVDWKIIGQNLELNFANLTGQLFFHEGTLNRTISVHLLDDNIPEEKEVYQVILYDVRTQGVPPAGVALLDTQGYAAVLTVEASDEPHGVLNFALSSRFVLLQEANVTVQLFINREFGSLGTINVTYATVPGTLSLNNQTEGDLAEPEVDFIPVVGFLILEEGQTSAAINVTILEDAVPELKEYFLVNLTSVELLLAPVTSFPPRLDSEGLTAQIVIDANDGAHGMVEWQRSRLEASEAHGSVTLAVQRSPGAPGQVSLFVYAQNVEAQLGLDYVFTPTILHFAAEERQKNIDIVILDDDIPEGDEKFQLILTNPSPGLELGANTIAAITILANDDGPGVLSFNNSEHFFLREPAAVYVQESVAELYVVREPTQGLFGTVTVQFKVTGVNSSEESKDLTPSRGYIVLEEGVRVKALHISAVLDAEPEMDEHFVCTLFNPTGGARLGAHVQTLITVLQNQAPLGLFSISAVENRATSVNTEEANRTVYLNVSRTNGIDLAVSVQWETVSETAFGMRGMDAVLSVVQSFLNESTSGWCFFTLEGSVYGIMLRKSSFTLYRWQGIFIPLQEVNIENPTMCEAFHIALSPYFVITHEEKNGETPSANSVYTLTSGLKLLLVQTIIVSESSQVRYFTADNQDYLIISSQRDDSKFTQVFRWRGGSFAPHQKLPVQGVLAAAPFARGGSAFLAMAQADPQLPALVFRWSGGAFVSSQEVPVTGSAHLEALSLDNDIYLIFAKNVSVGAESSADVFVWETGQPSFRYFQALDVAAVNRIRAFTPASGIAHVLLTGPEVSTLYCWDSGQNRFSFLLEAPSAHAAAAVTVRSLNSSRSLISVAGDPHAFVLELASVSSQSDFVPSSGELVFEPGNREAIIAVNILDDLVPEEEESFRVQLKNPTGGAEIGSQGSVKITILSNDDAYGVVAFAQNSLYKQVEEMEQDSLVTLNVERLKGTYGRVTVSWEAEGSVSDIFPTSGVLSFAEGQALSTITLTVLADDTPELSEVVTRVQELPGLAQMHSSLGVVQSILQEFGTALTANRSTYLLGHVYLTENATVLHLEIVREKGLFGDIAIHLTAKPNFLLHINNQATENEDYVLQETIIIMKENTKETHAKVAILPDDAPELEEGFVVTITEVTLVNSDFPAEQPRVRRPGREMAEIVIEENDDPRGIFKFQVTRDTRGAVAAHELPPPRGVLRVPVVRLAGSFGPVSVQWTATPGSAGAQDFAPPRGTLDFADGQVTAVIEITITDDTEYELMEMFSLTLTSVSGGGTLGDDVLLTVVIPPNDSPFGIFGFEEQTVMVDESLPPDDPDSYVTLTVVRSPGGKGAVRLQWMLEDKAKDTLSPLNGILHFDETESQKTIVLSVLQDAVGQQDRSFTIQLMAAGDEVEISPGKGRASIILRGEKAASGEVGIALTSRHVLIGEPSATYNGTAVISLVRGPVLWGEVTVWWRISPPSTGEFAETVGKLTMQNGQSAATVVIQALNDDIPEEKRFYEFELIDISEGAGLRTSSRTANITMVASDDPYGHFAFSQEQLQVLEEVQKVNITVARAGGSLGLVMLWFETAGGTADAGLDFVPVAGQLLFEPGELVKGLQVEVLDDDHPEGPEDFSLAIMKVELQGRGYDFTIQENGLQIDQPPEIGNISTVQIIIMKNDNAEGIIEFDPKYTAFEVEDAGTVAIPVLRLRGTYGRVTAEFVAHSPSAVPGGVDFTLHGASVVTFQHGQNLSTGGALLGRHLESRLRVAGRAPPAGLVRFLNASAVSLPNPGAATPLSLLLERTGGLRGEVQVDWRIEGPNSEEAWSPHNRDIQPMNGSLYFADGEGGVRSILLTIPPRNATEPEETFTVQLQLVKGEARLDSRANAVALTIGKFGDPNGIVSFVPESTIGKTYLEPLATEGPLVITFFVKRVKGTFGEITVYWELSSEFDVAGDFLSTSGIFTIADGESEASFDVHLLPDDTPETEESYAIQLVSVQGGAELDLGNSIAWFSVAANDDPHGVFALYAEHQSILIGENLVRSIHINVTRLAGTFGDVAVKFQILSELKEQPVATEHAEGQLVVEDGATCKVDTVPIKNQVFLSLGSNFTLQLVTVTLLGAPFSGSPRILQEAKSTVLPVPESAANSQVGFESTAVRLTDITGGRSQVTVSRRGTFGVLVVAWTTGYAPGWAIPEPVVIGNMTPVLGSLAFAHGEGRQRVSLWMLPSAGRTEAFVIHLASVRSSAPGGARLRPGFTTAEIEPTGIFQFSPSSRNVTVLEDARLVRLRVQRLYGFQGDLIRVSYETAAGSAQPVEDFELIQSGEMFFHKFQAEVDFEITIINDQIPEMEEIFYINLTSVEMKGLEKLDANWRPRLNLDFRVAVITILDDDHPAGTDVSVPTTGVAVAADSTVVPLDTHTTTQPGTGRTTALPQATDMVAIVTEASGTSATPEKLVTLHGTSTLADRPAVASVSIHGTFSIGPAIVYVQEEMKNGTISTAEILIRRTGGFAGNVSITVRTFGEGCAQREPHALPFQDATRMANLSWAVEEDDFEEQMLTLTFLDGERERRVSIPIVDDEEPEGQEFFYVFLADPQGGAQIVEGRDDAGFAAFALVIITGSDLHNGIVGFSEGSQRELELGAGPEERRLRLVVTRQPNRAFEDVQVHWRVSLNESAVILEKEAVNLRDEMLAVSGTTTCSAGQAQCFISLELRPEKMPLVETHHFFVELYEVTAGAAINDSARFARVKVLPSRGAQSLISFAVGSRLAVVQRKASLVSLQVARDPGTGLRGSVNFSTQELGSGEMIGRTLVSPAISGKDFESAEGMLLFEPGQRNTVLEVVLMPETGSSSPFPKRFQVVLFGPKGGARIHEVYGTANVTLVSDAASQALWGLADELQQPLDEDILRQVLHGISVRVATESTEEQLSAAVHLIEKITVEGRNQGFSIESRTLLYEILCALVNPKREDTRGFSHFTGVTENFAFSLLTDVPCGSAAEKSKTILDSCPYLSILAVHWGAQQINGHKFEGREGDYIQIPERFWDAPDAEAEPTDTACKLVQFTEYSSQQWFVTGSSLPALKSKVLSLSVKGQSSRVLANNNEVLYRIYAAEPRIVPQTSLCLLWNQATESWWSDSPLCRVVRDTADHVDCACSHMSVYAVYAQMHNLSTYNEAFFSSGFICISGLGLAILSHTFCTRCSMFAAKLLTHMLTASLGTQVMFLASAYASPRLSAEGCSAIAAVTHYLYLCQFSWMLAQSVNFWYVLVMSDEHTERRAPLLLLLGWGLPSLVVILLIVVLRGVHQQGMPQIYGLVHGDLCSIPNVYAALFAAGLAPLACLVVAFVVFVHAYQVKLQWKAYDDVFRGRTNATEIPLILYLFALISATWLWGGLHVAYRRFWMQVLFVIFNSLQGLYVFVVYFVLHNQTCCPLKASYTVEVNGHPGPSPAFCTPGSAMPAAGEEVSKSTQNLIGALEEVLPDWERASFQQASQASPDLKSSPQNGAPFPSPGGFSQGSLIADEESQEFDDLIFALKSGAGLSVSDAESGQGSQEGGTPSESQIVELRRIPIADTHL</sequence>
<feature type="repeat" description="EAR" evidence="21">
    <location>
        <begin position="3340"/>
        <end position="3385"/>
    </location>
</feature>
<dbReference type="InterPro" id="IPR038081">
    <property type="entry name" value="CalX-like_sf"/>
</dbReference>
<evidence type="ECO:0000259" key="26">
    <source>
        <dbReference type="PROSITE" id="PS50261"/>
    </source>
</evidence>
<keyword evidence="14" id="KW-1015">Disulfide bond</keyword>
<dbReference type="OrthoDB" id="2324346at2759"/>
<dbReference type="GO" id="GO:0048513">
    <property type="term" value="P:animal organ development"/>
    <property type="evidence" value="ECO:0007669"/>
    <property type="project" value="UniProtKB-ARBA"/>
</dbReference>
<keyword evidence="13 23" id="KW-0472">Membrane</keyword>
<dbReference type="Pfam" id="PF03160">
    <property type="entry name" value="Calx-beta"/>
    <property type="match status" value="33"/>
</dbReference>
<feature type="repeat" description="EAR" evidence="21">
    <location>
        <begin position="3247"/>
        <end position="3288"/>
    </location>
</feature>
<protein>
    <recommendedName>
        <fullName evidence="18">Adhesion G-protein coupled receptor V1</fullName>
    </recommendedName>
    <alternativeName>
        <fullName evidence="20">G-protein coupled receptor 98</fullName>
    </alternativeName>
    <alternativeName>
        <fullName evidence="19">Very large G-protein coupled receptor 1</fullName>
    </alternativeName>
</protein>
<dbReference type="CTD" id="84059"/>
<dbReference type="FunFam" id="2.60.40.2030:FF:000017">
    <property type="entry name" value="Adhesion G protein-coupled receptor V1"/>
    <property type="match status" value="4"/>
</dbReference>
<dbReference type="GO" id="GO:0007166">
    <property type="term" value="P:cell surface receptor signaling pathway"/>
    <property type="evidence" value="ECO:0007669"/>
    <property type="project" value="InterPro"/>
</dbReference>
<dbReference type="RefSeq" id="XP_004644124.1">
    <property type="nucleotide sequence ID" value="XM_004644067.2"/>
</dbReference>
<dbReference type="InterPro" id="IPR006558">
    <property type="entry name" value="LamG-like"/>
</dbReference>
<feature type="transmembrane region" description="Helical" evidence="23">
    <location>
        <begin position="6010"/>
        <end position="6034"/>
    </location>
</feature>
<evidence type="ECO:0000313" key="28">
    <source>
        <dbReference type="RefSeq" id="XP_004644124.1"/>
    </source>
</evidence>
<dbReference type="PROSITE" id="PS50261">
    <property type="entry name" value="G_PROTEIN_RECEP_F2_4"/>
    <property type="match status" value="1"/>
</dbReference>
<dbReference type="FunFam" id="2.60.40.2030:FF:000012">
    <property type="entry name" value="Adhesion G-protein coupled receptor V1"/>
    <property type="match status" value="1"/>
</dbReference>
<feature type="domain" description="GAIN-B" evidence="25">
    <location>
        <begin position="5701"/>
        <end position="5857"/>
    </location>
</feature>
<dbReference type="Gene3D" id="2.60.120.200">
    <property type="match status" value="1"/>
</dbReference>
<dbReference type="FunFam" id="2.60.40.2030:FF:000031">
    <property type="entry name" value="Adhesion G protein-coupled receptor V1"/>
    <property type="match status" value="1"/>
</dbReference>
<keyword evidence="7 24" id="KW-0732">Signal</keyword>
<feature type="transmembrane region" description="Helical" evidence="23">
    <location>
        <begin position="5894"/>
        <end position="5913"/>
    </location>
</feature>
<evidence type="ECO:0000256" key="1">
    <source>
        <dbReference type="ARBA" id="ARBA00004289"/>
    </source>
</evidence>
<dbReference type="Gene3D" id="2.60.40.2030">
    <property type="match status" value="36"/>
</dbReference>
<evidence type="ECO:0000256" key="15">
    <source>
        <dbReference type="ARBA" id="ARBA00023170"/>
    </source>
</evidence>
<evidence type="ECO:0000256" key="3">
    <source>
        <dbReference type="ARBA" id="ARBA00004651"/>
    </source>
</evidence>
<comment type="subcellular location">
    <subcellularLocation>
        <location evidence="3">Cell membrane</location>
        <topology evidence="3">Multi-pass membrane protein</topology>
    </subcellularLocation>
    <subcellularLocation>
        <location evidence="1">Cell projection</location>
        <location evidence="1">Stereocilium membrane</location>
    </subcellularLocation>
    <subcellularLocation>
        <location evidence="2">Photoreceptor inner segment</location>
    </subcellularLocation>
</comment>
<dbReference type="GO" id="GO:0071277">
    <property type="term" value="P:cellular response to calcium ion"/>
    <property type="evidence" value="ECO:0007669"/>
    <property type="project" value="TreeGrafter"/>
</dbReference>
<dbReference type="SMART" id="SM00237">
    <property type="entry name" value="Calx_beta"/>
    <property type="match status" value="22"/>
</dbReference>
<dbReference type="FunFam" id="2.60.120.200:FF:000106">
    <property type="entry name" value="Adhesion G-protein coupled receptor V1"/>
    <property type="match status" value="1"/>
</dbReference>
<dbReference type="SUPFAM" id="SSF141072">
    <property type="entry name" value="CalX-like"/>
    <property type="match status" value="37"/>
</dbReference>
<dbReference type="GO" id="GO:0001965">
    <property type="term" value="F:G-protein alpha-subunit binding"/>
    <property type="evidence" value="ECO:0007669"/>
    <property type="project" value="TreeGrafter"/>
</dbReference>
<feature type="transmembrane region" description="Helical" evidence="23">
    <location>
        <begin position="6061"/>
        <end position="6082"/>
    </location>
</feature>
<dbReference type="FunFam" id="2.60.40.2030:FF:000020">
    <property type="entry name" value="Adhesion G protein-coupled receptor V1"/>
    <property type="match status" value="1"/>
</dbReference>
<feature type="transmembrane region" description="Helical" evidence="23">
    <location>
        <begin position="5862"/>
        <end position="5882"/>
    </location>
</feature>
<dbReference type="SMART" id="SM00560">
    <property type="entry name" value="LamGL"/>
    <property type="match status" value="1"/>
</dbReference>
<evidence type="ECO:0000313" key="27">
    <source>
        <dbReference type="Proteomes" id="UP000515203"/>
    </source>
</evidence>
<dbReference type="GO" id="GO:0060171">
    <property type="term" value="C:stereocilium membrane"/>
    <property type="evidence" value="ECO:0007669"/>
    <property type="project" value="UniProtKB-SubCell"/>
</dbReference>
<dbReference type="FunFam" id="2.60.220.50:FF:000020">
    <property type="entry name" value="Adhesion G-protein coupled receptor V1"/>
    <property type="match status" value="1"/>
</dbReference>
<organism evidence="27 28">
    <name type="scientific">Octodon degus</name>
    <name type="common">Degu</name>
    <name type="synonym">Sciurus degus</name>
    <dbReference type="NCBI Taxonomy" id="10160"/>
    <lineage>
        <taxon>Eukaryota</taxon>
        <taxon>Metazoa</taxon>
        <taxon>Chordata</taxon>
        <taxon>Craniata</taxon>
        <taxon>Vertebrata</taxon>
        <taxon>Euteleostomi</taxon>
        <taxon>Mammalia</taxon>
        <taxon>Eutheria</taxon>
        <taxon>Euarchontoglires</taxon>
        <taxon>Glires</taxon>
        <taxon>Rodentia</taxon>
        <taxon>Hystricomorpha</taxon>
        <taxon>Octodontidae</taxon>
        <taxon>Octodon</taxon>
    </lineage>
</organism>
<dbReference type="InterPro" id="IPR005492">
    <property type="entry name" value="EPTP"/>
</dbReference>
<dbReference type="SUPFAM" id="SSF49899">
    <property type="entry name" value="Concanavalin A-like lectins/glucanases"/>
    <property type="match status" value="1"/>
</dbReference>
<dbReference type="Gene3D" id="1.20.1070.10">
    <property type="entry name" value="Rhodopsin 7-helix transmembrane proteins"/>
    <property type="match status" value="1"/>
</dbReference>
<dbReference type="GO" id="GO:0007601">
    <property type="term" value="P:visual perception"/>
    <property type="evidence" value="ECO:0007669"/>
    <property type="project" value="TreeGrafter"/>
</dbReference>
<dbReference type="GO" id="GO:0005737">
    <property type="term" value="C:cytoplasm"/>
    <property type="evidence" value="ECO:0007669"/>
    <property type="project" value="TreeGrafter"/>
</dbReference>
<dbReference type="PANTHER" id="PTHR46682">
    <property type="entry name" value="ADHESION G-PROTEIN COUPLED RECEPTOR V1"/>
    <property type="match status" value="1"/>
</dbReference>
<keyword evidence="10" id="KW-0106">Calcium</keyword>
<dbReference type="GO" id="GO:0004930">
    <property type="term" value="F:G protein-coupled receptor activity"/>
    <property type="evidence" value="ECO:0007669"/>
    <property type="project" value="UniProtKB-KW"/>
</dbReference>
<dbReference type="Gene3D" id="2.60.220.50">
    <property type="match status" value="1"/>
</dbReference>
<evidence type="ECO:0000256" key="16">
    <source>
        <dbReference type="ARBA" id="ARBA00023224"/>
    </source>
</evidence>
<feature type="transmembrane region" description="Helical" evidence="23">
    <location>
        <begin position="5933"/>
        <end position="5954"/>
    </location>
</feature>
<comment type="similarity">
    <text evidence="4">Belongs to the G-protein coupled receptor 2 family. Adhesion G-protein coupled receptor (ADGR) subfamily.</text>
</comment>
<dbReference type="InterPro" id="IPR026919">
    <property type="entry name" value="ADGRV1"/>
</dbReference>
<keyword evidence="6 23" id="KW-0812">Transmembrane</keyword>
<feature type="region of interest" description="Disordered" evidence="22">
    <location>
        <begin position="6175"/>
        <end position="6202"/>
    </location>
</feature>
<feature type="signal peptide" evidence="24">
    <location>
        <begin position="1"/>
        <end position="21"/>
    </location>
</feature>
<evidence type="ECO:0000256" key="7">
    <source>
        <dbReference type="ARBA" id="ARBA00022729"/>
    </source>
</evidence>
<keyword evidence="15 28" id="KW-0675">Receptor</keyword>
<dbReference type="FunFam" id="2.60.40.2030:FF:000014">
    <property type="entry name" value="Adhesion G-protein coupled receptor V1"/>
    <property type="match status" value="1"/>
</dbReference>
<proteinExistence type="inferred from homology"/>
<evidence type="ECO:0000256" key="17">
    <source>
        <dbReference type="ARBA" id="ARBA00023273"/>
    </source>
</evidence>
<feature type="compositionally biased region" description="Basic and acidic residues" evidence="22">
    <location>
        <begin position="6249"/>
        <end position="6260"/>
    </location>
</feature>
<dbReference type="Pfam" id="PF13385">
    <property type="entry name" value="Laminin_G_3"/>
    <property type="match status" value="1"/>
</dbReference>
<feature type="repeat" description="EAR" evidence="21">
    <location>
        <begin position="3484"/>
        <end position="3526"/>
    </location>
</feature>
<dbReference type="Pfam" id="PF03736">
    <property type="entry name" value="EPTP"/>
    <property type="match status" value="1"/>
</dbReference>
<keyword evidence="12" id="KW-0297">G-protein coupled receptor</keyword>
<accession>A0A6P3FE38</accession>
<keyword evidence="5" id="KW-1003">Cell membrane</keyword>
<evidence type="ECO:0000256" key="18">
    <source>
        <dbReference type="ARBA" id="ARBA00070037"/>
    </source>
</evidence>
<evidence type="ECO:0000256" key="2">
    <source>
        <dbReference type="ARBA" id="ARBA00004437"/>
    </source>
</evidence>
<dbReference type="InterPro" id="IPR046338">
    <property type="entry name" value="GAIN_dom_sf"/>
</dbReference>
<dbReference type="FunFam" id="2.60.40.2030:FF:000046">
    <property type="entry name" value="Adhesion G protein-coupled receptor V1"/>
    <property type="match status" value="1"/>
</dbReference>
<evidence type="ECO:0000256" key="8">
    <source>
        <dbReference type="ARBA" id="ARBA00022737"/>
    </source>
</evidence>
<dbReference type="InterPro" id="IPR017981">
    <property type="entry name" value="GPCR_2-like_7TM"/>
</dbReference>
<keyword evidence="8" id="KW-0677">Repeat</keyword>
<keyword evidence="11 23" id="KW-1133">Transmembrane helix</keyword>
<feature type="compositionally biased region" description="Polar residues" evidence="22">
    <location>
        <begin position="6175"/>
        <end position="6188"/>
    </location>
</feature>
<dbReference type="FunFam" id="2.60.40.2030:FF:000048">
    <property type="entry name" value="Adhesion G-protein coupled receptor V1"/>
    <property type="match status" value="1"/>
</dbReference>
<dbReference type="InParanoid" id="A0A6P3FE38"/>
<feature type="chain" id="PRO_5027604849" description="Adhesion G-protein coupled receptor V1" evidence="24">
    <location>
        <begin position="22"/>
        <end position="6260"/>
    </location>
</feature>
<feature type="domain" description="G-protein coupled receptors family 2 profile 2" evidence="26">
    <location>
        <begin position="5859"/>
        <end position="6110"/>
    </location>
</feature>
<evidence type="ECO:0000259" key="25">
    <source>
        <dbReference type="PROSITE" id="PS50221"/>
    </source>
</evidence>
<keyword evidence="17" id="KW-0966">Cell projection</keyword>
<dbReference type="InterPro" id="IPR009039">
    <property type="entry name" value="EAR"/>
</dbReference>
<evidence type="ECO:0000256" key="14">
    <source>
        <dbReference type="ARBA" id="ARBA00023157"/>
    </source>
</evidence>
<dbReference type="FunFam" id="2.60.40.2030:FF:000021">
    <property type="entry name" value="Adhesion G protein-coupled receptor V1"/>
    <property type="match status" value="1"/>
</dbReference>
<dbReference type="InterPro" id="IPR057244">
    <property type="entry name" value="GAIN_B"/>
</dbReference>
<evidence type="ECO:0000256" key="11">
    <source>
        <dbReference type="ARBA" id="ARBA00022989"/>
    </source>
</evidence>
<keyword evidence="16" id="KW-0807">Transducer</keyword>
<reference evidence="28" key="1">
    <citation type="submission" date="2025-08" db="UniProtKB">
        <authorList>
            <consortium name="RefSeq"/>
        </authorList>
    </citation>
    <scope>IDENTIFICATION</scope>
</reference>
<dbReference type="FunFam" id="2.60.40.2030:FF:000033">
    <property type="entry name" value="Adhesion G protein-coupled receptor V1"/>
    <property type="match status" value="1"/>
</dbReference>
<evidence type="ECO:0000256" key="10">
    <source>
        <dbReference type="ARBA" id="ARBA00022837"/>
    </source>
</evidence>
<evidence type="ECO:0000256" key="6">
    <source>
        <dbReference type="ARBA" id="ARBA00022692"/>
    </source>
</evidence>
<dbReference type="PROSITE" id="PS50912">
    <property type="entry name" value="EAR"/>
    <property type="match status" value="5"/>
</dbReference>
<dbReference type="FunFam" id="2.60.40.2030:FF:000013">
    <property type="entry name" value="Adhesion G-protein coupled receptor V1"/>
    <property type="match status" value="1"/>
</dbReference>
<evidence type="ECO:0000256" key="23">
    <source>
        <dbReference type="SAM" id="Phobius"/>
    </source>
</evidence>
<dbReference type="InterPro" id="IPR003644">
    <property type="entry name" value="Calx_beta"/>
</dbReference>
<evidence type="ECO:0000256" key="24">
    <source>
        <dbReference type="SAM" id="SignalP"/>
    </source>
</evidence>
<dbReference type="GO" id="GO:0016787">
    <property type="term" value="F:hydrolase activity"/>
    <property type="evidence" value="ECO:0007669"/>
    <property type="project" value="UniProtKB-KW"/>
</dbReference>
<evidence type="ECO:0000256" key="19">
    <source>
        <dbReference type="ARBA" id="ARBA00078072"/>
    </source>
</evidence>
<feature type="compositionally biased region" description="Polar residues" evidence="22">
    <location>
        <begin position="6229"/>
        <end position="6246"/>
    </location>
</feature>
<evidence type="ECO:0000256" key="21">
    <source>
        <dbReference type="PROSITE-ProRule" id="PRU00075"/>
    </source>
</evidence>
<dbReference type="FunFam" id="2.60.40.2030:FF:000009">
    <property type="entry name" value="adhesion G-protein coupled receptor V1"/>
    <property type="match status" value="1"/>
</dbReference>
<dbReference type="InterPro" id="IPR000832">
    <property type="entry name" value="GPCR_2_secretin-like"/>
</dbReference>
<dbReference type="Proteomes" id="UP000515203">
    <property type="component" value="Unplaced"/>
</dbReference>
<dbReference type="FunFam" id="2.60.40.2030:FF:000007">
    <property type="entry name" value="Adhesion G-protein coupled receptor V1"/>
    <property type="match status" value="5"/>
</dbReference>
<keyword evidence="27" id="KW-1185">Reference proteome</keyword>
<dbReference type="FunFam" id="2.60.40.2030:FF:000047">
    <property type="entry name" value="Adhesion G-protein coupled receptor V1"/>
    <property type="match status" value="1"/>
</dbReference>